<accession>A0A0G1RY03</accession>
<evidence type="ECO:0000256" key="14">
    <source>
        <dbReference type="HAMAP-Rule" id="MF_01006"/>
    </source>
</evidence>
<feature type="transmembrane region" description="Helical" evidence="14">
    <location>
        <begin position="228"/>
        <end position="245"/>
    </location>
</feature>
<evidence type="ECO:0000256" key="2">
    <source>
        <dbReference type="ARBA" id="ARBA00010621"/>
    </source>
</evidence>
<keyword evidence="6 14" id="KW-0812">Transmembrane</keyword>
<evidence type="ECO:0000256" key="12">
    <source>
        <dbReference type="ARBA" id="ARBA00032932"/>
    </source>
</evidence>
<keyword evidence="7 14" id="KW-0378">Hydrolase</keyword>
<evidence type="ECO:0000256" key="3">
    <source>
        <dbReference type="ARBA" id="ARBA00012374"/>
    </source>
</evidence>
<dbReference type="EMBL" id="LCNT01000001">
    <property type="protein sequence ID" value="KKU61992.1"/>
    <property type="molecule type" value="Genomic_DNA"/>
</dbReference>
<dbReference type="GO" id="GO:0005886">
    <property type="term" value="C:plasma membrane"/>
    <property type="evidence" value="ECO:0007669"/>
    <property type="project" value="UniProtKB-SubCell"/>
</dbReference>
<dbReference type="GO" id="GO:0009252">
    <property type="term" value="P:peptidoglycan biosynthetic process"/>
    <property type="evidence" value="ECO:0007669"/>
    <property type="project" value="UniProtKB-KW"/>
</dbReference>
<dbReference type="PANTHER" id="PTHR30622:SF2">
    <property type="entry name" value="UNDECAPRENYL-DIPHOSPHATASE"/>
    <property type="match status" value="1"/>
</dbReference>
<evidence type="ECO:0000256" key="8">
    <source>
        <dbReference type="ARBA" id="ARBA00022989"/>
    </source>
</evidence>
<comment type="caution">
    <text evidence="15">The sequence shown here is derived from an EMBL/GenBank/DDBJ whole genome shotgun (WGS) entry which is preliminary data.</text>
</comment>
<keyword evidence="14" id="KW-0961">Cell wall biogenesis/degradation</keyword>
<protein>
    <recommendedName>
        <fullName evidence="4 14">Undecaprenyl-diphosphatase</fullName>
        <ecNumber evidence="3 14">3.6.1.27</ecNumber>
    </recommendedName>
    <alternativeName>
        <fullName evidence="12 14">Bacitracin resistance protein</fullName>
    </alternativeName>
    <alternativeName>
        <fullName evidence="11 14">Undecaprenyl pyrophosphate phosphatase</fullName>
    </alternativeName>
</protein>
<proteinExistence type="inferred from homology"/>
<sequence length="246" mass="25937">MNLVQGFLLGLIQGLTEFLPVSSSGHLVIAQKLLGFSQPPVTFDVLVHLATAAAVVIFLWPVIKSLKLDTLVAVVIGTLPAVVVGLLLNSRLDVLFNSLPLVGGSLLITSLLLFAAISRYPKARSIQLTSKTAFLIGLFQALAILPGISRSGSTIAAAIILGVKPSLAFTFSFLLALPAILGAQMIQLPQLTASSIPVSILITGFVTALVSGFFALKLLRTVVISKNLSPFAYYCLTLGLIVLLFL</sequence>
<dbReference type="Pfam" id="PF02673">
    <property type="entry name" value="BacA"/>
    <property type="match status" value="1"/>
</dbReference>
<gene>
    <name evidence="14" type="primary">uppP</name>
    <name evidence="15" type="ORF">UX85_C0001G0206</name>
</gene>
<evidence type="ECO:0000256" key="1">
    <source>
        <dbReference type="ARBA" id="ARBA00004651"/>
    </source>
</evidence>
<comment type="catalytic activity">
    <reaction evidence="13 14">
        <text>di-trans,octa-cis-undecaprenyl diphosphate + H2O = di-trans,octa-cis-undecaprenyl phosphate + phosphate + H(+)</text>
        <dbReference type="Rhea" id="RHEA:28094"/>
        <dbReference type="ChEBI" id="CHEBI:15377"/>
        <dbReference type="ChEBI" id="CHEBI:15378"/>
        <dbReference type="ChEBI" id="CHEBI:43474"/>
        <dbReference type="ChEBI" id="CHEBI:58405"/>
        <dbReference type="ChEBI" id="CHEBI:60392"/>
        <dbReference type="EC" id="3.6.1.27"/>
    </reaction>
</comment>
<dbReference type="PANTHER" id="PTHR30622">
    <property type="entry name" value="UNDECAPRENYL-DIPHOSPHATASE"/>
    <property type="match status" value="1"/>
</dbReference>
<feature type="transmembrane region" description="Helical" evidence="14">
    <location>
        <begin position="46"/>
        <end position="63"/>
    </location>
</feature>
<evidence type="ECO:0000313" key="16">
    <source>
        <dbReference type="Proteomes" id="UP000033860"/>
    </source>
</evidence>
<evidence type="ECO:0000256" key="10">
    <source>
        <dbReference type="ARBA" id="ARBA00023251"/>
    </source>
</evidence>
<dbReference type="GO" id="GO:0050380">
    <property type="term" value="F:undecaprenyl-diphosphatase activity"/>
    <property type="evidence" value="ECO:0007669"/>
    <property type="project" value="UniProtKB-UniRule"/>
</dbReference>
<feature type="transmembrane region" description="Helical" evidence="14">
    <location>
        <begin position="155"/>
        <end position="181"/>
    </location>
</feature>
<comment type="miscellaneous">
    <text evidence="14">Bacitracin is thought to be involved in the inhibition of peptidoglycan synthesis by sequestering undecaprenyl diphosphate, thereby reducing the pool of lipid carrier available.</text>
</comment>
<dbReference type="AlphaFoldDB" id="A0A0G1RY03"/>
<evidence type="ECO:0000256" key="4">
    <source>
        <dbReference type="ARBA" id="ARBA00021581"/>
    </source>
</evidence>
<evidence type="ECO:0000256" key="13">
    <source>
        <dbReference type="ARBA" id="ARBA00047594"/>
    </source>
</evidence>
<evidence type="ECO:0000313" key="15">
    <source>
        <dbReference type="EMBL" id="KKU61992.1"/>
    </source>
</evidence>
<dbReference type="GO" id="GO:0008360">
    <property type="term" value="P:regulation of cell shape"/>
    <property type="evidence" value="ECO:0007669"/>
    <property type="project" value="UniProtKB-KW"/>
</dbReference>
<name>A0A0G1RY03_9BACT</name>
<comment type="subcellular location">
    <subcellularLocation>
        <location evidence="1 14">Cell membrane</location>
        <topology evidence="1 14">Multi-pass membrane protein</topology>
    </subcellularLocation>
</comment>
<feature type="transmembrane region" description="Helical" evidence="14">
    <location>
        <begin position="193"/>
        <end position="216"/>
    </location>
</feature>
<feature type="transmembrane region" description="Helical" evidence="14">
    <location>
        <begin position="94"/>
        <end position="116"/>
    </location>
</feature>
<evidence type="ECO:0000256" key="6">
    <source>
        <dbReference type="ARBA" id="ARBA00022692"/>
    </source>
</evidence>
<keyword evidence="14" id="KW-0133">Cell shape</keyword>
<keyword evidence="10 14" id="KW-0046">Antibiotic resistance</keyword>
<dbReference type="InterPro" id="IPR003824">
    <property type="entry name" value="UppP"/>
</dbReference>
<dbReference type="Proteomes" id="UP000033860">
    <property type="component" value="Unassembled WGS sequence"/>
</dbReference>
<dbReference type="GO" id="GO:0071555">
    <property type="term" value="P:cell wall organization"/>
    <property type="evidence" value="ECO:0007669"/>
    <property type="project" value="UniProtKB-KW"/>
</dbReference>
<reference evidence="15 16" key="1">
    <citation type="journal article" date="2015" name="Nature">
        <title>rRNA introns, odd ribosomes, and small enigmatic genomes across a large radiation of phyla.</title>
        <authorList>
            <person name="Brown C.T."/>
            <person name="Hug L.A."/>
            <person name="Thomas B.C."/>
            <person name="Sharon I."/>
            <person name="Castelle C.J."/>
            <person name="Singh A."/>
            <person name="Wilkins M.J."/>
            <person name="Williams K.H."/>
            <person name="Banfield J.F."/>
        </authorList>
    </citation>
    <scope>NUCLEOTIDE SEQUENCE [LARGE SCALE GENOMIC DNA]</scope>
</reference>
<feature type="transmembrane region" description="Helical" evidence="14">
    <location>
        <begin position="70"/>
        <end position="88"/>
    </location>
</feature>
<dbReference type="GO" id="GO:0046677">
    <property type="term" value="P:response to antibiotic"/>
    <property type="evidence" value="ECO:0007669"/>
    <property type="project" value="UniProtKB-UniRule"/>
</dbReference>
<keyword evidence="5 14" id="KW-1003">Cell membrane</keyword>
<dbReference type="EC" id="3.6.1.27" evidence="3 14"/>
<keyword evidence="8 14" id="KW-1133">Transmembrane helix</keyword>
<dbReference type="PATRIC" id="fig|1618371.3.peg.208"/>
<evidence type="ECO:0000256" key="9">
    <source>
        <dbReference type="ARBA" id="ARBA00023136"/>
    </source>
</evidence>
<evidence type="ECO:0000256" key="11">
    <source>
        <dbReference type="ARBA" id="ARBA00032707"/>
    </source>
</evidence>
<dbReference type="HAMAP" id="MF_01006">
    <property type="entry name" value="Undec_diphosphatase"/>
    <property type="match status" value="1"/>
</dbReference>
<keyword evidence="9 14" id="KW-0472">Membrane</keyword>
<evidence type="ECO:0000256" key="5">
    <source>
        <dbReference type="ARBA" id="ARBA00022475"/>
    </source>
</evidence>
<organism evidence="15 16">
    <name type="scientific">Candidatus Beckwithbacteria bacterium GW2011_GWB1_47_15</name>
    <dbReference type="NCBI Taxonomy" id="1618371"/>
    <lineage>
        <taxon>Bacteria</taxon>
        <taxon>Candidatus Beckwithiibacteriota</taxon>
    </lineage>
</organism>
<keyword evidence="14" id="KW-0573">Peptidoglycan synthesis</keyword>
<comment type="similarity">
    <text evidence="2 14">Belongs to the UppP family.</text>
</comment>
<comment type="function">
    <text evidence="14">Catalyzes the dephosphorylation of undecaprenyl diphosphate (UPP). Confers resistance to bacitracin.</text>
</comment>
<evidence type="ECO:0000256" key="7">
    <source>
        <dbReference type="ARBA" id="ARBA00022801"/>
    </source>
</evidence>